<dbReference type="InterPro" id="IPR058974">
    <property type="entry name" value="RE_BanI/HgiCI_N"/>
</dbReference>
<dbReference type="Pfam" id="PF24447">
    <property type="entry name" value="RE_BanI"/>
    <property type="match status" value="1"/>
</dbReference>
<comment type="caution">
    <text evidence="2">The sequence shown here is derived from an EMBL/GenBank/DDBJ whole genome shotgun (WGS) entry which is preliminary data.</text>
</comment>
<protein>
    <recommendedName>
        <fullName evidence="1">BanI/HgiCI N-terminal domain-containing protein</fullName>
    </recommendedName>
</protein>
<organism evidence="2 3">
    <name type="scientific">Aphanothece sacrum FPU1</name>
    <dbReference type="NCBI Taxonomy" id="1920663"/>
    <lineage>
        <taxon>Bacteria</taxon>
        <taxon>Bacillati</taxon>
        <taxon>Cyanobacteriota</taxon>
        <taxon>Cyanophyceae</taxon>
        <taxon>Oscillatoriophycideae</taxon>
        <taxon>Chroococcales</taxon>
        <taxon>Aphanothecaceae</taxon>
        <taxon>Aphanothece</taxon>
    </lineage>
</organism>
<proteinExistence type="predicted"/>
<dbReference type="Proteomes" id="UP000287247">
    <property type="component" value="Unassembled WGS sequence"/>
</dbReference>
<feature type="domain" description="BanI/HgiCI N-terminal" evidence="1">
    <location>
        <begin position="23"/>
        <end position="90"/>
    </location>
</feature>
<evidence type="ECO:0000313" key="3">
    <source>
        <dbReference type="Proteomes" id="UP000287247"/>
    </source>
</evidence>
<evidence type="ECO:0000313" key="2">
    <source>
        <dbReference type="EMBL" id="GBF78632.1"/>
    </source>
</evidence>
<sequence>MNNRDLSKYKRDIKQLQEVAVIWWPDELLKLSDRESIIPILLKSQDQFISILKLCHQSPEQVFEIIEAAKFPANLFLKHLVVLADYGGELSNSTKINVTVK</sequence>
<name>A0A401IBK9_APHSA</name>
<dbReference type="RefSeq" id="WP_124974027.1">
    <property type="nucleotide sequence ID" value="NZ_BDQK01000001.1"/>
</dbReference>
<dbReference type="EMBL" id="BDQK01000001">
    <property type="protein sequence ID" value="GBF78632.1"/>
    <property type="molecule type" value="Genomic_DNA"/>
</dbReference>
<accession>A0A401IBK9</accession>
<gene>
    <name evidence="2" type="ORF">AsFPU1_0021</name>
</gene>
<dbReference type="OrthoDB" id="2987485at2"/>
<reference evidence="3" key="1">
    <citation type="submission" date="2017-05" db="EMBL/GenBank/DDBJ databases">
        <title>Physiological properties and genetic analysis related to exopolysaccharide production of fresh-water unicellular cyanobacterium Aphanothece sacrum, Suizenji Nori, that has been cultured as a food source in Japan.</title>
        <authorList>
            <person name="Kanesaki Y."/>
            <person name="Yoshikawa S."/>
            <person name="Ohki K."/>
        </authorList>
    </citation>
    <scope>NUCLEOTIDE SEQUENCE [LARGE SCALE GENOMIC DNA]</scope>
    <source>
        <strain evidence="3">FPU1</strain>
    </source>
</reference>
<evidence type="ECO:0000259" key="1">
    <source>
        <dbReference type="Pfam" id="PF24447"/>
    </source>
</evidence>
<dbReference type="AlphaFoldDB" id="A0A401IBK9"/>
<keyword evidence="3" id="KW-1185">Reference proteome</keyword>